<sequence length="275" mass="31145">MEVINLTHLDDQISQKPHIMAIGFFDGVHLGHQELINRAKELARKQNVLFTAMTFSPHPDEVLKGNKNRKYLMTLPEKIKKMEAMGVDKLFVMEFDRAFASFLPADFIQRYILNSNTKHVVVGFDFTFGFKAQGNTQLLQKESKKSGFGLSVIPKKTYLQEKISSTLIRRLVQEGNVNVVPYYIGSNYEVSVNILPYKINGNIVVQPSDKSIFPRPGTYVVKVKQGTTTLHGEFYQFSNSRADNVLKLNEPAYELGDVCSIEFISRVNVSESLSV</sequence>
<keyword evidence="4 11" id="KW-0288">FMN</keyword>
<evidence type="ECO:0000313" key="13">
    <source>
        <dbReference type="EMBL" id="RHW35595.1"/>
    </source>
</evidence>
<dbReference type="PIRSF" id="PIRSF004491">
    <property type="entry name" value="FAD_Synth"/>
    <property type="match status" value="1"/>
</dbReference>
<evidence type="ECO:0000256" key="2">
    <source>
        <dbReference type="ARBA" id="ARBA00005201"/>
    </source>
</evidence>
<keyword evidence="8 11" id="KW-0274">FAD</keyword>
<dbReference type="Pfam" id="PF06574">
    <property type="entry name" value="FAD_syn"/>
    <property type="match status" value="1"/>
</dbReference>
<dbReference type="AlphaFoldDB" id="A0A417YP81"/>
<dbReference type="NCBIfam" id="TIGR00125">
    <property type="entry name" value="cyt_tran_rel"/>
    <property type="match status" value="1"/>
</dbReference>
<dbReference type="GO" id="GO:0008531">
    <property type="term" value="F:riboflavin kinase activity"/>
    <property type="evidence" value="ECO:0007669"/>
    <property type="project" value="UniProtKB-UniRule"/>
</dbReference>
<dbReference type="Proteomes" id="UP000285456">
    <property type="component" value="Unassembled WGS sequence"/>
</dbReference>
<dbReference type="InterPro" id="IPR002606">
    <property type="entry name" value="Riboflavin_kinase_bac"/>
</dbReference>
<comment type="catalytic activity">
    <reaction evidence="10 11">
        <text>FMN + ATP + H(+) = FAD + diphosphate</text>
        <dbReference type="Rhea" id="RHEA:17237"/>
        <dbReference type="ChEBI" id="CHEBI:15378"/>
        <dbReference type="ChEBI" id="CHEBI:30616"/>
        <dbReference type="ChEBI" id="CHEBI:33019"/>
        <dbReference type="ChEBI" id="CHEBI:57692"/>
        <dbReference type="ChEBI" id="CHEBI:58210"/>
        <dbReference type="EC" id="2.7.7.2"/>
    </reaction>
</comment>
<keyword evidence="6 11" id="KW-0548">Nucleotidyltransferase</keyword>
<comment type="caution">
    <text evidence="13">The sequence shown here is derived from an EMBL/GenBank/DDBJ whole genome shotgun (WGS) entry which is preliminary data.</text>
</comment>
<evidence type="ECO:0000256" key="8">
    <source>
        <dbReference type="ARBA" id="ARBA00022827"/>
    </source>
</evidence>
<dbReference type="EC" id="2.7.7.2" evidence="11"/>
<reference evidence="13 14" key="1">
    <citation type="journal article" date="2007" name="Int. J. Syst. Evol. Microbiol.">
        <title>Oceanobacillus profundus sp. nov., isolated from a deep-sea sediment core.</title>
        <authorList>
            <person name="Kim Y.G."/>
            <person name="Choi D.H."/>
            <person name="Hyun S."/>
            <person name="Cho B.C."/>
        </authorList>
    </citation>
    <scope>NUCLEOTIDE SEQUENCE [LARGE SCALE GENOMIC DNA]</scope>
    <source>
        <strain evidence="13 14">DSM 18246</strain>
    </source>
</reference>
<dbReference type="GO" id="GO:0009398">
    <property type="term" value="P:FMN biosynthetic process"/>
    <property type="evidence" value="ECO:0007669"/>
    <property type="project" value="UniProtKB-UniRule"/>
</dbReference>
<evidence type="ECO:0000256" key="1">
    <source>
        <dbReference type="ARBA" id="ARBA00004726"/>
    </source>
</evidence>
<dbReference type="InterPro" id="IPR014729">
    <property type="entry name" value="Rossmann-like_a/b/a_fold"/>
</dbReference>
<dbReference type="EC" id="2.7.1.26" evidence="11"/>
<dbReference type="FunFam" id="3.40.50.620:FF:000021">
    <property type="entry name" value="Riboflavin biosynthesis protein"/>
    <property type="match status" value="1"/>
</dbReference>
<evidence type="ECO:0000256" key="6">
    <source>
        <dbReference type="ARBA" id="ARBA00022695"/>
    </source>
</evidence>
<dbReference type="GO" id="GO:0009231">
    <property type="term" value="P:riboflavin biosynthetic process"/>
    <property type="evidence" value="ECO:0007669"/>
    <property type="project" value="InterPro"/>
</dbReference>
<evidence type="ECO:0000259" key="12">
    <source>
        <dbReference type="Pfam" id="PF06574"/>
    </source>
</evidence>
<dbReference type="GO" id="GO:0005524">
    <property type="term" value="F:ATP binding"/>
    <property type="evidence" value="ECO:0007669"/>
    <property type="project" value="UniProtKB-UniRule"/>
</dbReference>
<accession>A0A417YP81</accession>
<evidence type="ECO:0000256" key="3">
    <source>
        <dbReference type="ARBA" id="ARBA00022630"/>
    </source>
</evidence>
<dbReference type="EMBL" id="QWEH01000001">
    <property type="protein sequence ID" value="RHW35595.1"/>
    <property type="molecule type" value="Genomic_DNA"/>
</dbReference>
<dbReference type="PANTHER" id="PTHR22749">
    <property type="entry name" value="RIBOFLAVIN KINASE/FMN ADENYLYLTRANSFERASE"/>
    <property type="match status" value="1"/>
</dbReference>
<dbReference type="SUPFAM" id="SSF52374">
    <property type="entry name" value="Nucleotidylyl transferase"/>
    <property type="match status" value="1"/>
</dbReference>
<dbReference type="PANTHER" id="PTHR22749:SF6">
    <property type="entry name" value="RIBOFLAVIN KINASE"/>
    <property type="match status" value="1"/>
</dbReference>
<evidence type="ECO:0000313" key="14">
    <source>
        <dbReference type="Proteomes" id="UP000285456"/>
    </source>
</evidence>
<evidence type="ECO:0000256" key="10">
    <source>
        <dbReference type="ARBA" id="ARBA00049494"/>
    </source>
</evidence>
<dbReference type="GO" id="GO:0006747">
    <property type="term" value="P:FAD biosynthetic process"/>
    <property type="evidence" value="ECO:0007669"/>
    <property type="project" value="UniProtKB-UniRule"/>
</dbReference>
<evidence type="ECO:0000256" key="11">
    <source>
        <dbReference type="PIRNR" id="PIRNR004491"/>
    </source>
</evidence>
<keyword evidence="5 11" id="KW-0808">Transferase</keyword>
<proteinExistence type="inferred from homology"/>
<organism evidence="13 14">
    <name type="scientific">Oceanobacillus profundus</name>
    <dbReference type="NCBI Taxonomy" id="372463"/>
    <lineage>
        <taxon>Bacteria</taxon>
        <taxon>Bacillati</taxon>
        <taxon>Bacillota</taxon>
        <taxon>Bacilli</taxon>
        <taxon>Bacillales</taxon>
        <taxon>Bacillaceae</taxon>
        <taxon>Oceanobacillus</taxon>
    </lineage>
</organism>
<dbReference type="InterPro" id="IPR004821">
    <property type="entry name" value="Cyt_trans-like"/>
</dbReference>
<keyword evidence="11 13" id="KW-0418">Kinase</keyword>
<comment type="pathway">
    <text evidence="1 11">Cofactor biosynthesis; FAD biosynthesis; FAD from FMN: step 1/1.</text>
</comment>
<evidence type="ECO:0000256" key="9">
    <source>
        <dbReference type="ARBA" id="ARBA00022840"/>
    </source>
</evidence>
<comment type="pathway">
    <text evidence="2 11">Cofactor biosynthesis; FMN biosynthesis; FMN from riboflavin (ATP route): step 1/1.</text>
</comment>
<comment type="catalytic activity">
    <reaction evidence="11">
        <text>riboflavin + ATP = FMN + ADP + H(+)</text>
        <dbReference type="Rhea" id="RHEA:14357"/>
        <dbReference type="ChEBI" id="CHEBI:15378"/>
        <dbReference type="ChEBI" id="CHEBI:30616"/>
        <dbReference type="ChEBI" id="CHEBI:57986"/>
        <dbReference type="ChEBI" id="CHEBI:58210"/>
        <dbReference type="ChEBI" id="CHEBI:456216"/>
        <dbReference type="EC" id="2.7.1.26"/>
    </reaction>
</comment>
<dbReference type="CDD" id="cd02064">
    <property type="entry name" value="FAD_synthetase_N"/>
    <property type="match status" value="1"/>
</dbReference>
<keyword evidence="3 11" id="KW-0285">Flavoprotein</keyword>
<dbReference type="RefSeq" id="WP_118888588.1">
    <property type="nucleotide sequence ID" value="NZ_JAMAWL010000014.1"/>
</dbReference>
<feature type="domain" description="FAD synthetase" evidence="12">
    <location>
        <begin position="14"/>
        <end position="166"/>
    </location>
</feature>
<evidence type="ECO:0000256" key="5">
    <source>
        <dbReference type="ARBA" id="ARBA00022679"/>
    </source>
</evidence>
<name>A0A417YP81_9BACI</name>
<dbReference type="Gene3D" id="3.40.50.620">
    <property type="entry name" value="HUPs"/>
    <property type="match status" value="1"/>
</dbReference>
<dbReference type="UniPathway" id="UPA00276">
    <property type="reaction ID" value="UER00406"/>
</dbReference>
<keyword evidence="9 11" id="KW-0067">ATP-binding</keyword>
<dbReference type="InterPro" id="IPR023468">
    <property type="entry name" value="Riboflavin_kinase"/>
</dbReference>
<dbReference type="GO" id="GO:0003919">
    <property type="term" value="F:FMN adenylyltransferase activity"/>
    <property type="evidence" value="ECO:0007669"/>
    <property type="project" value="UniProtKB-UniRule"/>
</dbReference>
<dbReference type="UniPathway" id="UPA00277">
    <property type="reaction ID" value="UER00407"/>
</dbReference>
<gene>
    <name evidence="13" type="ORF">D1B32_02940</name>
</gene>
<evidence type="ECO:0000256" key="4">
    <source>
        <dbReference type="ARBA" id="ARBA00022643"/>
    </source>
</evidence>
<comment type="similarity">
    <text evidence="11">Belongs to the ribF family.</text>
</comment>
<dbReference type="OrthoDB" id="9803667at2"/>
<evidence type="ECO:0000256" key="7">
    <source>
        <dbReference type="ARBA" id="ARBA00022741"/>
    </source>
</evidence>
<dbReference type="InterPro" id="IPR015864">
    <property type="entry name" value="FAD_synthase"/>
</dbReference>
<keyword evidence="14" id="KW-1185">Reference proteome</keyword>
<keyword evidence="7 11" id="KW-0547">Nucleotide-binding</keyword>
<protein>
    <recommendedName>
        <fullName evidence="11">Riboflavin biosynthesis protein</fullName>
    </recommendedName>
    <domain>
        <recommendedName>
            <fullName evidence="11">Riboflavin kinase</fullName>
            <ecNumber evidence="11">2.7.1.26</ecNumber>
        </recommendedName>
        <alternativeName>
            <fullName evidence="11">Flavokinase</fullName>
        </alternativeName>
    </domain>
    <domain>
        <recommendedName>
            <fullName evidence="11">FMN adenylyltransferase</fullName>
            <ecNumber evidence="11">2.7.7.2</ecNumber>
        </recommendedName>
        <alternativeName>
            <fullName evidence="11">FAD pyrophosphorylase</fullName>
        </alternativeName>
        <alternativeName>
            <fullName evidence="11">FAD synthase</fullName>
        </alternativeName>
    </domain>
</protein>